<keyword evidence="3" id="KW-0805">Transcription regulation</keyword>
<dbReference type="RefSeq" id="WP_084593411.1">
    <property type="nucleotide sequence ID" value="NZ_BAMW01000006.1"/>
</dbReference>
<dbReference type="Proteomes" id="UP000321104">
    <property type="component" value="Unassembled WGS sequence"/>
</dbReference>
<dbReference type="GO" id="GO:0000156">
    <property type="term" value="F:phosphorelay response regulator activity"/>
    <property type="evidence" value="ECO:0007669"/>
    <property type="project" value="TreeGrafter"/>
</dbReference>
<feature type="domain" description="Response regulatory" evidence="8">
    <location>
        <begin position="35"/>
        <end position="149"/>
    </location>
</feature>
<evidence type="ECO:0000256" key="3">
    <source>
        <dbReference type="ARBA" id="ARBA00023015"/>
    </source>
</evidence>
<evidence type="ECO:0000256" key="6">
    <source>
        <dbReference type="PROSITE-ProRule" id="PRU00169"/>
    </source>
</evidence>
<evidence type="ECO:0000313" key="12">
    <source>
        <dbReference type="Proteomes" id="UP000032673"/>
    </source>
</evidence>
<feature type="modified residue" description="4-aspartylphosphate" evidence="6">
    <location>
        <position position="84"/>
    </location>
</feature>
<dbReference type="Pfam" id="PF00486">
    <property type="entry name" value="Trans_reg_C"/>
    <property type="match status" value="1"/>
</dbReference>
<keyword evidence="1 6" id="KW-0597">Phosphoprotein</keyword>
<dbReference type="EMBL" id="BJXQ01000001">
    <property type="protein sequence ID" value="GEN02213.1"/>
    <property type="molecule type" value="Genomic_DNA"/>
</dbReference>
<evidence type="ECO:0000256" key="4">
    <source>
        <dbReference type="ARBA" id="ARBA00023125"/>
    </source>
</evidence>
<dbReference type="InterPro" id="IPR036388">
    <property type="entry name" value="WH-like_DNA-bd_sf"/>
</dbReference>
<dbReference type="PANTHER" id="PTHR48111">
    <property type="entry name" value="REGULATOR OF RPOS"/>
    <property type="match status" value="1"/>
</dbReference>
<evidence type="ECO:0000313" key="13">
    <source>
        <dbReference type="Proteomes" id="UP000321104"/>
    </source>
</evidence>
<dbReference type="Proteomes" id="UP000032673">
    <property type="component" value="Unassembled WGS sequence"/>
</dbReference>
<organism evidence="11 13">
    <name type="scientific">Acetobacter indonesiensis</name>
    <dbReference type="NCBI Taxonomy" id="104101"/>
    <lineage>
        <taxon>Bacteria</taxon>
        <taxon>Pseudomonadati</taxon>
        <taxon>Pseudomonadota</taxon>
        <taxon>Alphaproteobacteria</taxon>
        <taxon>Acetobacterales</taxon>
        <taxon>Acetobacteraceae</taxon>
        <taxon>Acetobacter</taxon>
    </lineage>
</organism>
<accession>A0A6N3T053</accession>
<dbReference type="FunFam" id="1.10.10.10:FF:000005">
    <property type="entry name" value="Two-component system response regulator"/>
    <property type="match status" value="1"/>
</dbReference>
<evidence type="ECO:0000256" key="1">
    <source>
        <dbReference type="ARBA" id="ARBA00022553"/>
    </source>
</evidence>
<dbReference type="GO" id="GO:0000976">
    <property type="term" value="F:transcription cis-regulatory region binding"/>
    <property type="evidence" value="ECO:0007669"/>
    <property type="project" value="TreeGrafter"/>
</dbReference>
<dbReference type="Pfam" id="PF00072">
    <property type="entry name" value="Response_reg"/>
    <property type="match status" value="1"/>
</dbReference>
<dbReference type="SMART" id="SM00448">
    <property type="entry name" value="REC"/>
    <property type="match status" value="1"/>
</dbReference>
<dbReference type="PANTHER" id="PTHR48111:SF76">
    <property type="entry name" value="TWO-COMPONENT RESPONSE REGULATOR"/>
    <property type="match status" value="1"/>
</dbReference>
<protein>
    <submittedName>
        <fullName evidence="11">DNA-binding response regulator</fullName>
    </submittedName>
    <submittedName>
        <fullName evidence="10">Two component transcriptional regulator CopR</fullName>
    </submittedName>
</protein>
<dbReference type="InterPro" id="IPR001867">
    <property type="entry name" value="OmpR/PhoB-type_DNA-bd"/>
</dbReference>
<dbReference type="Gene3D" id="6.10.250.690">
    <property type="match status" value="1"/>
</dbReference>
<gene>
    <name evidence="10" type="ORF">Abin_006_235</name>
    <name evidence="11" type="ORF">AIN02nite_02380</name>
</gene>
<evidence type="ECO:0000259" key="9">
    <source>
        <dbReference type="PROSITE" id="PS51755"/>
    </source>
</evidence>
<reference evidence="11 13" key="2">
    <citation type="submission" date="2019-07" db="EMBL/GenBank/DDBJ databases">
        <title>Whole genome shotgun sequence of Acetobacter indonesiensis NBRC 16471.</title>
        <authorList>
            <person name="Hosoyama A."/>
            <person name="Uohara A."/>
            <person name="Ohji S."/>
            <person name="Ichikawa N."/>
        </authorList>
    </citation>
    <scope>NUCLEOTIDE SEQUENCE [LARGE SCALE GENOMIC DNA]</scope>
    <source>
        <strain evidence="11 13">NBRC 16471</strain>
    </source>
</reference>
<evidence type="ECO:0000313" key="11">
    <source>
        <dbReference type="EMBL" id="GEN02213.1"/>
    </source>
</evidence>
<dbReference type="PROSITE" id="PS50110">
    <property type="entry name" value="RESPONSE_REGULATORY"/>
    <property type="match status" value="1"/>
</dbReference>
<comment type="caution">
    <text evidence="11">The sequence shown here is derived from an EMBL/GenBank/DDBJ whole genome shotgun (WGS) entry which is preliminary data.</text>
</comment>
<keyword evidence="4 7" id="KW-0238">DNA-binding</keyword>
<keyword evidence="12" id="KW-1185">Reference proteome</keyword>
<dbReference type="Gene3D" id="1.10.10.10">
    <property type="entry name" value="Winged helix-like DNA-binding domain superfamily/Winged helix DNA-binding domain"/>
    <property type="match status" value="1"/>
</dbReference>
<proteinExistence type="predicted"/>
<dbReference type="EMBL" id="BAMW01000006">
    <property type="protein sequence ID" value="GAN62245.1"/>
    <property type="molecule type" value="Genomic_DNA"/>
</dbReference>
<dbReference type="GO" id="GO:0032993">
    <property type="term" value="C:protein-DNA complex"/>
    <property type="evidence" value="ECO:0007669"/>
    <property type="project" value="TreeGrafter"/>
</dbReference>
<keyword evidence="2" id="KW-0902">Two-component regulatory system</keyword>
<evidence type="ECO:0000259" key="8">
    <source>
        <dbReference type="PROSITE" id="PS50110"/>
    </source>
</evidence>
<dbReference type="InterPro" id="IPR001789">
    <property type="entry name" value="Sig_transdc_resp-reg_receiver"/>
</dbReference>
<name>A0A6N3T053_9PROT</name>
<dbReference type="GO" id="GO:0005829">
    <property type="term" value="C:cytosol"/>
    <property type="evidence" value="ECO:0007669"/>
    <property type="project" value="TreeGrafter"/>
</dbReference>
<feature type="domain" description="OmpR/PhoB-type" evidence="9">
    <location>
        <begin position="158"/>
        <end position="255"/>
    </location>
</feature>
<dbReference type="CDD" id="cd00383">
    <property type="entry name" value="trans_reg_C"/>
    <property type="match status" value="1"/>
</dbReference>
<sequence length="264" mass="30027">MARVLAQRYEGHQAELNPHPAQDTFKTHGSAVAPRVLLVEDDPDTVSYVRDGLSCAQIDLSVSENGIDGLTRIFAEKWDVIVLDRMLPGYDGLSILEKMRSEGITTPVIFLTAMDSVFNRVDGLRHGGDDYVVKPFAVRELLARIQVLFQRFSPVWQVTHLYLADVTFNLLTRDVTRSDEKILLQPQEMRLLEYFMRHPDTVLSRQMLLKHVWDMDFPVRTNVVETHLSRLREKLGRNGPALIHTVRGQGYVMSADTGAFQPNV</sequence>
<dbReference type="AlphaFoldDB" id="A0A6N3T053"/>
<dbReference type="PROSITE" id="PS51755">
    <property type="entry name" value="OMPR_PHOB"/>
    <property type="match status" value="1"/>
</dbReference>
<dbReference type="Gene3D" id="3.40.50.2300">
    <property type="match status" value="1"/>
</dbReference>
<dbReference type="InterPro" id="IPR039420">
    <property type="entry name" value="WalR-like"/>
</dbReference>
<feature type="DNA-binding region" description="OmpR/PhoB-type" evidence="7">
    <location>
        <begin position="158"/>
        <end position="255"/>
    </location>
</feature>
<dbReference type="InterPro" id="IPR011006">
    <property type="entry name" value="CheY-like_superfamily"/>
</dbReference>
<evidence type="ECO:0000313" key="10">
    <source>
        <dbReference type="EMBL" id="GAN62245.1"/>
    </source>
</evidence>
<evidence type="ECO:0000256" key="5">
    <source>
        <dbReference type="ARBA" id="ARBA00023163"/>
    </source>
</evidence>
<dbReference type="SMART" id="SM00862">
    <property type="entry name" value="Trans_reg_C"/>
    <property type="match status" value="1"/>
</dbReference>
<evidence type="ECO:0000256" key="7">
    <source>
        <dbReference type="PROSITE-ProRule" id="PRU01091"/>
    </source>
</evidence>
<reference evidence="10 12" key="1">
    <citation type="submission" date="2012-11" db="EMBL/GenBank/DDBJ databases">
        <title>Whole genome sequence of Acetobacter indonesiensis 5H-1.</title>
        <authorList>
            <person name="Azuma Y."/>
            <person name="Higashiura N."/>
            <person name="Hirakawa H."/>
            <person name="Matsushita K."/>
        </authorList>
    </citation>
    <scope>NUCLEOTIDE SEQUENCE [LARGE SCALE GENOMIC DNA]</scope>
    <source>
        <strain evidence="10 12">5H-1</strain>
    </source>
</reference>
<dbReference type="GO" id="GO:0006355">
    <property type="term" value="P:regulation of DNA-templated transcription"/>
    <property type="evidence" value="ECO:0007669"/>
    <property type="project" value="InterPro"/>
</dbReference>
<keyword evidence="5" id="KW-0804">Transcription</keyword>
<evidence type="ECO:0000256" key="2">
    <source>
        <dbReference type="ARBA" id="ARBA00023012"/>
    </source>
</evidence>
<dbReference type="SUPFAM" id="SSF52172">
    <property type="entry name" value="CheY-like"/>
    <property type="match status" value="1"/>
</dbReference>